<keyword evidence="1" id="KW-0812">Transmembrane</keyword>
<dbReference type="OrthoDB" id="9790659at2"/>
<dbReference type="Proteomes" id="UP000318288">
    <property type="component" value="Unassembled WGS sequence"/>
</dbReference>
<reference evidence="2 3" key="1">
    <citation type="submission" date="2019-02" db="EMBL/GenBank/DDBJ databases">
        <title>Deep-cultivation of Planctomycetes and their phenomic and genomic characterization uncovers novel biology.</title>
        <authorList>
            <person name="Wiegand S."/>
            <person name="Jogler M."/>
            <person name="Boedeker C."/>
            <person name="Pinto D."/>
            <person name="Vollmers J."/>
            <person name="Rivas-Marin E."/>
            <person name="Kohn T."/>
            <person name="Peeters S.H."/>
            <person name="Heuer A."/>
            <person name="Rast P."/>
            <person name="Oberbeckmann S."/>
            <person name="Bunk B."/>
            <person name="Jeske O."/>
            <person name="Meyerdierks A."/>
            <person name="Storesund J.E."/>
            <person name="Kallscheuer N."/>
            <person name="Luecker S."/>
            <person name="Lage O.M."/>
            <person name="Pohl T."/>
            <person name="Merkel B.J."/>
            <person name="Hornburger P."/>
            <person name="Mueller R.-W."/>
            <person name="Bruemmer F."/>
            <person name="Labrenz M."/>
            <person name="Spormann A.M."/>
            <person name="Op Den Camp H."/>
            <person name="Overmann J."/>
            <person name="Amann R."/>
            <person name="Jetten M.S.M."/>
            <person name="Mascher T."/>
            <person name="Medema M.H."/>
            <person name="Devos D.P."/>
            <person name="Kaster A.-K."/>
            <person name="Ovreas L."/>
            <person name="Rohde M."/>
            <person name="Galperin M.Y."/>
            <person name="Jogler C."/>
        </authorList>
    </citation>
    <scope>NUCLEOTIDE SEQUENCE [LARGE SCALE GENOMIC DNA]</scope>
    <source>
        <strain evidence="2 3">Poly51</strain>
    </source>
</reference>
<dbReference type="InterPro" id="IPR005240">
    <property type="entry name" value="DUF389"/>
</dbReference>
<feature type="transmembrane region" description="Helical" evidence="1">
    <location>
        <begin position="117"/>
        <end position="137"/>
    </location>
</feature>
<feature type="transmembrane region" description="Helical" evidence="1">
    <location>
        <begin position="178"/>
        <end position="199"/>
    </location>
</feature>
<protein>
    <recommendedName>
        <fullName evidence="4">TIGR00341 family protein</fullName>
    </recommendedName>
</protein>
<keyword evidence="3" id="KW-1185">Reference proteome</keyword>
<feature type="transmembrane region" description="Helical" evidence="1">
    <location>
        <begin position="238"/>
        <end position="260"/>
    </location>
</feature>
<accession>A0A5C6EAK1</accession>
<gene>
    <name evidence="2" type="ORF">Poly51_60820</name>
</gene>
<feature type="transmembrane region" description="Helical" evidence="1">
    <location>
        <begin position="266"/>
        <end position="289"/>
    </location>
</feature>
<sequence>MALRLVELVIPATSVDAVAELASVGGVLGRWDDQLAGDLTLIRMLVDVQQTELLLDDLEHRFGNTDGFRVILLPIEATLPRPAEPSKEPTGGVQSTKLFERISREELYHDIAESADISWVFATQVVLATMVAAVGLIRDDTAIIIGAMVIAPLLGPNMSLCFATCLGDIELARRALKANAVGLTIALAASLFIGLVFAIDPEGPAVASRTSVSGGDIVLALASGCAGVLAFTAGAPSALIGVMVAVALLPPFAVFGLLLANGEIELAVGALMLVATNVICVNLAGVLTFQVQGVRPRTWWEADRAKKAMRVGVATWSTLLLILIALIALAATNS</sequence>
<feature type="transmembrane region" description="Helical" evidence="1">
    <location>
        <begin position="211"/>
        <end position="231"/>
    </location>
</feature>
<feature type="transmembrane region" description="Helical" evidence="1">
    <location>
        <begin position="143"/>
        <end position="166"/>
    </location>
</feature>
<evidence type="ECO:0000313" key="2">
    <source>
        <dbReference type="EMBL" id="TWU44516.1"/>
    </source>
</evidence>
<comment type="caution">
    <text evidence="2">The sequence shown here is derived from an EMBL/GenBank/DDBJ whole genome shotgun (WGS) entry which is preliminary data.</text>
</comment>
<dbReference type="EMBL" id="SJPW01000012">
    <property type="protein sequence ID" value="TWU44516.1"/>
    <property type="molecule type" value="Genomic_DNA"/>
</dbReference>
<proteinExistence type="predicted"/>
<evidence type="ECO:0000256" key="1">
    <source>
        <dbReference type="SAM" id="Phobius"/>
    </source>
</evidence>
<dbReference type="RefSeq" id="WP_146462450.1">
    <property type="nucleotide sequence ID" value="NZ_SJPW01000012.1"/>
</dbReference>
<evidence type="ECO:0008006" key="4">
    <source>
        <dbReference type="Google" id="ProtNLM"/>
    </source>
</evidence>
<feature type="transmembrane region" description="Helical" evidence="1">
    <location>
        <begin position="310"/>
        <end position="331"/>
    </location>
</feature>
<keyword evidence="1" id="KW-1133">Transmembrane helix</keyword>
<organism evidence="2 3">
    <name type="scientific">Rubripirellula tenax</name>
    <dbReference type="NCBI Taxonomy" id="2528015"/>
    <lineage>
        <taxon>Bacteria</taxon>
        <taxon>Pseudomonadati</taxon>
        <taxon>Planctomycetota</taxon>
        <taxon>Planctomycetia</taxon>
        <taxon>Pirellulales</taxon>
        <taxon>Pirellulaceae</taxon>
        <taxon>Rubripirellula</taxon>
    </lineage>
</organism>
<keyword evidence="1" id="KW-0472">Membrane</keyword>
<name>A0A5C6EAK1_9BACT</name>
<dbReference type="AlphaFoldDB" id="A0A5C6EAK1"/>
<dbReference type="PANTHER" id="PTHR20992:SF9">
    <property type="entry name" value="AT15442P-RELATED"/>
    <property type="match status" value="1"/>
</dbReference>
<evidence type="ECO:0000313" key="3">
    <source>
        <dbReference type="Proteomes" id="UP000318288"/>
    </source>
</evidence>
<dbReference type="NCBIfam" id="TIGR00341">
    <property type="entry name" value="TIGR00341 family protein"/>
    <property type="match status" value="1"/>
</dbReference>
<dbReference type="PANTHER" id="PTHR20992">
    <property type="entry name" value="AT15442P-RELATED"/>
    <property type="match status" value="1"/>
</dbReference>
<dbReference type="Pfam" id="PF04087">
    <property type="entry name" value="DUF389"/>
    <property type="match status" value="1"/>
</dbReference>